<name>A0A2Z5ACX8_9PSED</name>
<protein>
    <recommendedName>
        <fullName evidence="4">Yip1 domain-containing protein</fullName>
    </recommendedName>
</protein>
<dbReference type="AlphaFoldDB" id="A0A2Z5ACX8"/>
<dbReference type="Proteomes" id="UP000250579">
    <property type="component" value="Chromosome"/>
</dbReference>
<organism evidence="2 3">
    <name type="scientific">Pseudomonas oryzihabitans</name>
    <dbReference type="NCBI Taxonomy" id="47885"/>
    <lineage>
        <taxon>Bacteria</taxon>
        <taxon>Pseudomonadati</taxon>
        <taxon>Pseudomonadota</taxon>
        <taxon>Gammaproteobacteria</taxon>
        <taxon>Pseudomonadales</taxon>
        <taxon>Pseudomonadaceae</taxon>
        <taxon>Pseudomonas</taxon>
    </lineage>
</organism>
<accession>A0A2Z5ACX8</accession>
<sequence>MKEIAGFFLEKVWPTVTASASDAGTYFRSNAVFFSEMKARTGACSRAWFFGIVVAVGLGVLGLPASRSAGITPTAEFAVVMTLANWLLIALYGVCFGLAARMLGSQRGLLTSVNTFFYLSGWMVFLKIFEMPALGARLKGMAQSCSLDGYDLAVTTAIQHSSMAFVSDKIVLGGYLAFVCFCVIRMQRQLHDFGGVKAWLATAVGMALLSVIIMIVQEPVISQLVCSYASQT</sequence>
<evidence type="ECO:0000313" key="2">
    <source>
        <dbReference type="EMBL" id="AXA68173.1"/>
    </source>
</evidence>
<dbReference type="EMBL" id="CP022198">
    <property type="protein sequence ID" value="AXA68173.1"/>
    <property type="molecule type" value="Genomic_DNA"/>
</dbReference>
<proteinExistence type="predicted"/>
<feature type="transmembrane region" description="Helical" evidence="1">
    <location>
        <begin position="77"/>
        <end position="100"/>
    </location>
</feature>
<evidence type="ECO:0008006" key="4">
    <source>
        <dbReference type="Google" id="ProtNLM"/>
    </source>
</evidence>
<keyword evidence="1" id="KW-0472">Membrane</keyword>
<keyword evidence="1" id="KW-1133">Transmembrane helix</keyword>
<evidence type="ECO:0000256" key="1">
    <source>
        <dbReference type="SAM" id="Phobius"/>
    </source>
</evidence>
<keyword evidence="1" id="KW-0812">Transmembrane</keyword>
<evidence type="ECO:0000313" key="3">
    <source>
        <dbReference type="Proteomes" id="UP000250579"/>
    </source>
</evidence>
<reference evidence="2 3" key="1">
    <citation type="submission" date="2017-06" db="EMBL/GenBank/DDBJ databases">
        <title>Evolution towards high GC content and high-temperature stress adaptation in endophytic Pseudomonas oryzihabitans impacted its plant-growth promoting traits.</title>
        <authorList>
            <person name="Nascimento F.X."/>
        </authorList>
    </citation>
    <scope>NUCLEOTIDE SEQUENCE [LARGE SCALE GENOMIC DNA]</scope>
    <source>
        <strain evidence="2 3">MS8</strain>
    </source>
</reference>
<feature type="transmembrane region" description="Helical" evidence="1">
    <location>
        <begin position="170"/>
        <end position="186"/>
    </location>
</feature>
<feature type="transmembrane region" description="Helical" evidence="1">
    <location>
        <begin position="198"/>
        <end position="216"/>
    </location>
</feature>
<feature type="transmembrane region" description="Helical" evidence="1">
    <location>
        <begin position="109"/>
        <end position="129"/>
    </location>
</feature>
<feature type="transmembrane region" description="Helical" evidence="1">
    <location>
        <begin position="47"/>
        <end position="65"/>
    </location>
</feature>
<gene>
    <name evidence="2" type="ORF">CE139_21015</name>
</gene>
<dbReference type="RefSeq" id="WP_208692189.1">
    <property type="nucleotide sequence ID" value="NZ_CP022198.1"/>
</dbReference>